<reference evidence="2 3" key="1">
    <citation type="journal article" date="2022" name="Int. J. Syst. Evol. Microbiol.">
        <title>Prevotella herbatica sp. nov., a plant polysaccharide-decomposing anaerobic bacterium isolated from a methanogenic reactor.</title>
        <authorList>
            <person name="Uek A."/>
            <person name="Tonouchi A."/>
            <person name="Kaku N."/>
            <person name="Ueki K."/>
        </authorList>
    </citation>
    <scope>NUCLEOTIDE SEQUENCE [LARGE SCALE GENOMIC DNA]</scope>
    <source>
        <strain evidence="2 3">WR041</strain>
    </source>
</reference>
<evidence type="ECO:0000313" key="2">
    <source>
        <dbReference type="EMBL" id="BCS86549.1"/>
    </source>
</evidence>
<keyword evidence="3" id="KW-1185">Reference proteome</keyword>
<keyword evidence="1" id="KW-1133">Transmembrane helix</keyword>
<sequence length="74" mass="8747">MNVAYFDTNRANDICEAFKLSVPLHHIIFIGNGQEEKQEKEKRKLVIEIDYFIWRCLVFAMVLYAMADAQYCQI</sequence>
<dbReference type="EMBL" id="AP024484">
    <property type="protein sequence ID" value="BCS86549.1"/>
    <property type="molecule type" value="Genomic_DNA"/>
</dbReference>
<gene>
    <name evidence="2" type="ORF">prwr041_24420</name>
</gene>
<organism evidence="2 3">
    <name type="scientific">Prevotella herbatica</name>
    <dbReference type="NCBI Taxonomy" id="2801997"/>
    <lineage>
        <taxon>Bacteria</taxon>
        <taxon>Pseudomonadati</taxon>
        <taxon>Bacteroidota</taxon>
        <taxon>Bacteroidia</taxon>
        <taxon>Bacteroidales</taxon>
        <taxon>Prevotellaceae</taxon>
        <taxon>Prevotella</taxon>
    </lineage>
</organism>
<accession>A0ABM7P1E3</accession>
<keyword evidence="1" id="KW-0812">Transmembrane</keyword>
<protein>
    <submittedName>
        <fullName evidence="2">Uncharacterized protein</fullName>
    </submittedName>
</protein>
<dbReference type="Proteomes" id="UP001319045">
    <property type="component" value="Chromosome"/>
</dbReference>
<keyword evidence="1" id="KW-0472">Membrane</keyword>
<evidence type="ECO:0000313" key="3">
    <source>
        <dbReference type="Proteomes" id="UP001319045"/>
    </source>
</evidence>
<name>A0ABM7P1E3_9BACT</name>
<evidence type="ECO:0000256" key="1">
    <source>
        <dbReference type="SAM" id="Phobius"/>
    </source>
</evidence>
<feature type="transmembrane region" description="Helical" evidence="1">
    <location>
        <begin position="45"/>
        <end position="67"/>
    </location>
</feature>
<proteinExistence type="predicted"/>